<reference evidence="9 10" key="1">
    <citation type="submission" date="2020-07" db="EMBL/GenBank/DDBJ databases">
        <title>Streptomyces isolated from Indian soil.</title>
        <authorList>
            <person name="Mandal S."/>
            <person name="Maiti P.K."/>
        </authorList>
    </citation>
    <scope>NUCLEOTIDE SEQUENCE [LARGE SCALE GENOMIC DNA]</scope>
    <source>
        <strain evidence="9 10">PSKA54</strain>
    </source>
</reference>
<keyword evidence="5" id="KW-0378">Hydrolase</keyword>
<sequence>MQPVVLDTDVASLTHKGKLTGPLATRLIGRKPLITFVTFGELTQWAEIRDWGGLRRQELADWLSGIPVLPGDEAVAATWGKLSAAGRKAGRPQPVNDMWIAACCLTYDLPLATLNIKDYEYFKGEHDLRILGEE</sequence>
<proteinExistence type="inferred from homology"/>
<evidence type="ECO:0000256" key="2">
    <source>
        <dbReference type="ARBA" id="ARBA00022649"/>
    </source>
</evidence>
<protein>
    <submittedName>
        <fullName evidence="9">Type II toxin-antitoxin system VapC family toxin</fullName>
    </submittedName>
</protein>
<evidence type="ECO:0000256" key="5">
    <source>
        <dbReference type="ARBA" id="ARBA00022801"/>
    </source>
</evidence>
<comment type="similarity">
    <text evidence="7">Belongs to the PINc/VapC protein family.</text>
</comment>
<evidence type="ECO:0000256" key="4">
    <source>
        <dbReference type="ARBA" id="ARBA00022723"/>
    </source>
</evidence>
<dbReference type="RefSeq" id="WP_181867798.1">
    <property type="nucleotide sequence ID" value="NZ_JACEQY010000060.1"/>
</dbReference>
<dbReference type="GO" id="GO:0016787">
    <property type="term" value="F:hydrolase activity"/>
    <property type="evidence" value="ECO:0007669"/>
    <property type="project" value="UniProtKB-KW"/>
</dbReference>
<name>A0A7W2D852_9ACTN</name>
<dbReference type="InterPro" id="IPR002716">
    <property type="entry name" value="PIN_dom"/>
</dbReference>
<dbReference type="EMBL" id="JACEQY010000060">
    <property type="protein sequence ID" value="MBA4866393.1"/>
    <property type="molecule type" value="Genomic_DNA"/>
</dbReference>
<evidence type="ECO:0000256" key="3">
    <source>
        <dbReference type="ARBA" id="ARBA00022722"/>
    </source>
</evidence>
<comment type="caution">
    <text evidence="9">The sequence shown here is derived from an EMBL/GenBank/DDBJ whole genome shotgun (WGS) entry which is preliminary data.</text>
</comment>
<accession>A0A7W2D852</accession>
<keyword evidence="2" id="KW-1277">Toxin-antitoxin system</keyword>
<feature type="domain" description="PIN" evidence="8">
    <location>
        <begin position="4"/>
        <end position="115"/>
    </location>
</feature>
<evidence type="ECO:0000259" key="8">
    <source>
        <dbReference type="Pfam" id="PF01850"/>
    </source>
</evidence>
<dbReference type="GO" id="GO:0046872">
    <property type="term" value="F:metal ion binding"/>
    <property type="evidence" value="ECO:0007669"/>
    <property type="project" value="UniProtKB-KW"/>
</dbReference>
<dbReference type="Proteomes" id="UP000586976">
    <property type="component" value="Unassembled WGS sequence"/>
</dbReference>
<keyword evidence="6" id="KW-0460">Magnesium</keyword>
<keyword evidence="10" id="KW-1185">Reference proteome</keyword>
<evidence type="ECO:0000256" key="7">
    <source>
        <dbReference type="ARBA" id="ARBA00038093"/>
    </source>
</evidence>
<comment type="cofactor">
    <cofactor evidence="1">
        <name>Mg(2+)</name>
        <dbReference type="ChEBI" id="CHEBI:18420"/>
    </cofactor>
</comment>
<dbReference type="CDD" id="cd18749">
    <property type="entry name" value="PIN_VapC4-5_FitB-like"/>
    <property type="match status" value="1"/>
</dbReference>
<dbReference type="Pfam" id="PF01850">
    <property type="entry name" value="PIN"/>
    <property type="match status" value="1"/>
</dbReference>
<dbReference type="PANTHER" id="PTHR33653">
    <property type="entry name" value="RIBONUCLEASE VAPC2"/>
    <property type="match status" value="1"/>
</dbReference>
<evidence type="ECO:0000313" key="10">
    <source>
        <dbReference type="Proteomes" id="UP000586976"/>
    </source>
</evidence>
<dbReference type="Gene3D" id="3.40.50.1010">
    <property type="entry name" value="5'-nuclease"/>
    <property type="match status" value="1"/>
</dbReference>
<evidence type="ECO:0000256" key="6">
    <source>
        <dbReference type="ARBA" id="ARBA00022842"/>
    </source>
</evidence>
<gene>
    <name evidence="9" type="ORF">H1V43_34785</name>
</gene>
<dbReference type="SUPFAM" id="SSF88723">
    <property type="entry name" value="PIN domain-like"/>
    <property type="match status" value="1"/>
</dbReference>
<dbReference type="InterPro" id="IPR050556">
    <property type="entry name" value="Type_II_TA_system_RNase"/>
</dbReference>
<dbReference type="PANTHER" id="PTHR33653:SF1">
    <property type="entry name" value="RIBONUCLEASE VAPC2"/>
    <property type="match status" value="1"/>
</dbReference>
<dbReference type="InterPro" id="IPR029060">
    <property type="entry name" value="PIN-like_dom_sf"/>
</dbReference>
<evidence type="ECO:0000256" key="1">
    <source>
        <dbReference type="ARBA" id="ARBA00001946"/>
    </source>
</evidence>
<keyword evidence="3" id="KW-0540">Nuclease</keyword>
<dbReference type="GO" id="GO:0004518">
    <property type="term" value="F:nuclease activity"/>
    <property type="evidence" value="ECO:0007669"/>
    <property type="project" value="UniProtKB-KW"/>
</dbReference>
<keyword evidence="4" id="KW-0479">Metal-binding</keyword>
<organism evidence="9 10">
    <name type="scientific">Streptomyces himalayensis subsp. aureolus</name>
    <dbReference type="NCBI Taxonomy" id="2758039"/>
    <lineage>
        <taxon>Bacteria</taxon>
        <taxon>Bacillati</taxon>
        <taxon>Actinomycetota</taxon>
        <taxon>Actinomycetes</taxon>
        <taxon>Kitasatosporales</taxon>
        <taxon>Streptomycetaceae</taxon>
        <taxon>Streptomyces</taxon>
        <taxon>Streptomyces himalayensis</taxon>
    </lineage>
</organism>
<dbReference type="AlphaFoldDB" id="A0A7W2D852"/>
<evidence type="ECO:0000313" key="9">
    <source>
        <dbReference type="EMBL" id="MBA4866393.1"/>
    </source>
</evidence>